<keyword evidence="3" id="KW-1185">Reference proteome</keyword>
<gene>
    <name evidence="2" type="ORF">CPB84DRAFT_1310660</name>
</gene>
<feature type="compositionally biased region" description="Polar residues" evidence="1">
    <location>
        <begin position="1"/>
        <end position="10"/>
    </location>
</feature>
<dbReference type="Proteomes" id="UP000724874">
    <property type="component" value="Unassembled WGS sequence"/>
</dbReference>
<feature type="compositionally biased region" description="Acidic residues" evidence="1">
    <location>
        <begin position="291"/>
        <end position="306"/>
    </location>
</feature>
<comment type="caution">
    <text evidence="2">The sequence shown here is derived from an EMBL/GenBank/DDBJ whole genome shotgun (WGS) entry which is preliminary data.</text>
</comment>
<organism evidence="2 3">
    <name type="scientific">Gymnopilus junonius</name>
    <name type="common">Spectacular rustgill mushroom</name>
    <name type="synonym">Gymnopilus spectabilis subsp. junonius</name>
    <dbReference type="NCBI Taxonomy" id="109634"/>
    <lineage>
        <taxon>Eukaryota</taxon>
        <taxon>Fungi</taxon>
        <taxon>Dikarya</taxon>
        <taxon>Basidiomycota</taxon>
        <taxon>Agaricomycotina</taxon>
        <taxon>Agaricomycetes</taxon>
        <taxon>Agaricomycetidae</taxon>
        <taxon>Agaricales</taxon>
        <taxon>Agaricineae</taxon>
        <taxon>Hymenogastraceae</taxon>
        <taxon>Gymnopilus</taxon>
    </lineage>
</organism>
<accession>A0A9P5NJR5</accession>
<feature type="compositionally biased region" description="Basic and acidic residues" evidence="1">
    <location>
        <begin position="112"/>
        <end position="129"/>
    </location>
</feature>
<feature type="region of interest" description="Disordered" evidence="1">
    <location>
        <begin position="244"/>
        <end position="266"/>
    </location>
</feature>
<evidence type="ECO:0000256" key="1">
    <source>
        <dbReference type="SAM" id="MobiDB-lite"/>
    </source>
</evidence>
<feature type="compositionally biased region" description="Low complexity" evidence="1">
    <location>
        <begin position="41"/>
        <end position="54"/>
    </location>
</feature>
<dbReference type="AlphaFoldDB" id="A0A9P5NJR5"/>
<protein>
    <submittedName>
        <fullName evidence="2">Uncharacterized protein</fullName>
    </submittedName>
</protein>
<feature type="compositionally biased region" description="Low complexity" evidence="1">
    <location>
        <begin position="17"/>
        <end position="32"/>
    </location>
</feature>
<name>A0A9P5NJR5_GYMJU</name>
<feature type="region of interest" description="Disordered" evidence="1">
    <location>
        <begin position="141"/>
        <end position="169"/>
    </location>
</feature>
<proteinExistence type="predicted"/>
<reference evidence="2" key="1">
    <citation type="submission" date="2020-11" db="EMBL/GenBank/DDBJ databases">
        <authorList>
            <consortium name="DOE Joint Genome Institute"/>
            <person name="Ahrendt S."/>
            <person name="Riley R."/>
            <person name="Andreopoulos W."/>
            <person name="LaButti K."/>
            <person name="Pangilinan J."/>
            <person name="Ruiz-duenas F.J."/>
            <person name="Barrasa J.M."/>
            <person name="Sanchez-Garcia M."/>
            <person name="Camarero S."/>
            <person name="Miyauchi S."/>
            <person name="Serrano A."/>
            <person name="Linde D."/>
            <person name="Babiker R."/>
            <person name="Drula E."/>
            <person name="Ayuso-Fernandez I."/>
            <person name="Pacheco R."/>
            <person name="Padilla G."/>
            <person name="Ferreira P."/>
            <person name="Barriuso J."/>
            <person name="Kellner H."/>
            <person name="Castanera R."/>
            <person name="Alfaro M."/>
            <person name="Ramirez L."/>
            <person name="Pisabarro A.G."/>
            <person name="Kuo A."/>
            <person name="Tritt A."/>
            <person name="Lipzen A."/>
            <person name="He G."/>
            <person name="Yan M."/>
            <person name="Ng V."/>
            <person name="Cullen D."/>
            <person name="Martin F."/>
            <person name="Rosso M.-N."/>
            <person name="Henrissat B."/>
            <person name="Hibbett D."/>
            <person name="Martinez A.T."/>
            <person name="Grigoriev I.V."/>
        </authorList>
    </citation>
    <scope>NUCLEOTIDE SEQUENCE</scope>
    <source>
        <strain evidence="2">AH 44721</strain>
    </source>
</reference>
<feature type="region of interest" description="Disordered" evidence="1">
    <location>
        <begin position="1"/>
        <end position="129"/>
    </location>
</feature>
<feature type="compositionally biased region" description="Acidic residues" evidence="1">
    <location>
        <begin position="250"/>
        <end position="266"/>
    </location>
</feature>
<dbReference type="OrthoDB" id="3245714at2759"/>
<feature type="region of interest" description="Disordered" evidence="1">
    <location>
        <begin position="281"/>
        <end position="325"/>
    </location>
</feature>
<evidence type="ECO:0000313" key="3">
    <source>
        <dbReference type="Proteomes" id="UP000724874"/>
    </source>
</evidence>
<dbReference type="EMBL" id="JADNYJ010000066">
    <property type="protein sequence ID" value="KAF8893692.1"/>
    <property type="molecule type" value="Genomic_DNA"/>
</dbReference>
<evidence type="ECO:0000313" key="2">
    <source>
        <dbReference type="EMBL" id="KAF8893692.1"/>
    </source>
</evidence>
<sequence length="325" mass="34617">MPFYNANVNVKGSPIMSKAKALSSSKASSGASTPLKANSSNVNTTPTTTVIVNTDAKAPVAHGTSPSPLSGSGNTTPSSDEENVIPSSPPAQTEADQGTRPLSPRPLSPQLKDVRAYEHERQRAKRAGEWALKRAMKNSLSMGGSTKVKGDLTSGAGARKKAATQSGAGREDVDVEFVVGVRSKEFAGPAPVTAEVPTNSLAMAMAMAVTTPKADLSVSLSDLIKPKSKTRKNKSKLGKFGSLRRKGVEDDNDDDSYADGDEEEEEFEWVPALRAVIALDEVDPQGRRDMEVDEPWECVSGDEEEEQKGKRELSYAEVLSGMHLD</sequence>
<feature type="compositionally biased region" description="Polar residues" evidence="1">
    <location>
        <begin position="64"/>
        <end position="78"/>
    </location>
</feature>